<keyword evidence="1" id="KW-0479">Metal-binding</keyword>
<evidence type="ECO:0000313" key="7">
    <source>
        <dbReference type="Proteomes" id="UP000053661"/>
    </source>
</evidence>
<organism evidence="6 7">
    <name type="scientific">Tauraco erythrolophus</name>
    <name type="common">Red-crested turaco</name>
    <dbReference type="NCBI Taxonomy" id="121530"/>
    <lineage>
        <taxon>Eukaryota</taxon>
        <taxon>Metazoa</taxon>
        <taxon>Chordata</taxon>
        <taxon>Craniata</taxon>
        <taxon>Vertebrata</taxon>
        <taxon>Euteleostomi</taxon>
        <taxon>Archelosauria</taxon>
        <taxon>Archosauria</taxon>
        <taxon>Dinosauria</taxon>
        <taxon>Saurischia</taxon>
        <taxon>Theropoda</taxon>
        <taxon>Coelurosauria</taxon>
        <taxon>Aves</taxon>
        <taxon>Neognathae</taxon>
        <taxon>Neoaves</taxon>
        <taxon>Otidimorphae</taxon>
        <taxon>Musophagiformes</taxon>
        <taxon>Musophagidae</taxon>
        <taxon>Tauraco</taxon>
    </lineage>
</organism>
<evidence type="ECO:0000256" key="3">
    <source>
        <dbReference type="ARBA" id="ARBA00022833"/>
    </source>
</evidence>
<keyword evidence="7" id="KW-1185">Reference proteome</keyword>
<dbReference type="AlphaFoldDB" id="A0A093BZX3"/>
<dbReference type="GO" id="GO:0008270">
    <property type="term" value="F:zinc ion binding"/>
    <property type="evidence" value="ECO:0007669"/>
    <property type="project" value="UniProtKB-KW"/>
</dbReference>
<dbReference type="Gene3D" id="4.10.830.40">
    <property type="match status" value="1"/>
</dbReference>
<dbReference type="EMBL" id="KL453903">
    <property type="protein sequence ID" value="KFV07738.1"/>
    <property type="molecule type" value="Genomic_DNA"/>
</dbReference>
<feature type="non-terminal residue" evidence="6">
    <location>
        <position position="155"/>
    </location>
</feature>
<feature type="non-terminal residue" evidence="6">
    <location>
        <position position="1"/>
    </location>
</feature>
<name>A0A093BZX3_TAUER</name>
<evidence type="ECO:0000313" key="6">
    <source>
        <dbReference type="EMBL" id="KFV07738.1"/>
    </source>
</evidence>
<dbReference type="Proteomes" id="UP000053661">
    <property type="component" value="Unassembled WGS sequence"/>
</dbReference>
<keyword evidence="2 4" id="KW-0863">Zinc-finger</keyword>
<dbReference type="Gene3D" id="3.30.160.60">
    <property type="entry name" value="Classic Zinc Finger"/>
    <property type="match status" value="1"/>
</dbReference>
<evidence type="ECO:0000256" key="4">
    <source>
        <dbReference type="PROSITE-ProRule" id="PRU00024"/>
    </source>
</evidence>
<dbReference type="Pfam" id="PF00643">
    <property type="entry name" value="zf-B_box"/>
    <property type="match status" value="1"/>
</dbReference>
<keyword evidence="3" id="KW-0862">Zinc</keyword>
<reference evidence="6 7" key="1">
    <citation type="submission" date="2014-04" db="EMBL/GenBank/DDBJ databases">
        <title>Genome evolution of avian class.</title>
        <authorList>
            <person name="Zhang G."/>
            <person name="Li C."/>
        </authorList>
    </citation>
    <scope>NUCLEOTIDE SEQUENCE [LARGE SCALE GENOMIC DNA]</scope>
    <source>
        <strain evidence="6">BGI_N340</strain>
    </source>
</reference>
<dbReference type="InterPro" id="IPR000315">
    <property type="entry name" value="Znf_B-box"/>
</dbReference>
<dbReference type="SMART" id="SM00336">
    <property type="entry name" value="BBOX"/>
    <property type="match status" value="2"/>
</dbReference>
<protein>
    <submittedName>
        <fullName evidence="6">Tripartite motif-containing protein 29</fullName>
    </submittedName>
</protein>
<accession>A0A093BZX3</accession>
<evidence type="ECO:0000259" key="5">
    <source>
        <dbReference type="PROSITE" id="PS50119"/>
    </source>
</evidence>
<evidence type="ECO:0000256" key="1">
    <source>
        <dbReference type="ARBA" id="ARBA00022723"/>
    </source>
</evidence>
<dbReference type="CDD" id="cd19769">
    <property type="entry name" value="Bbox2_TRIM16-like"/>
    <property type="match status" value="1"/>
</dbReference>
<dbReference type="PANTHER" id="PTHR25465:SF77">
    <property type="entry name" value="E3 UBIQUITIN_ISG15 LIGASE TRIM25"/>
    <property type="match status" value="1"/>
</dbReference>
<evidence type="ECO:0000256" key="2">
    <source>
        <dbReference type="ARBA" id="ARBA00022771"/>
    </source>
</evidence>
<sequence length="155" mass="17067">CSATTELAAELQPNVQLRSIAHKFLDALARQEKEEQKVQCEEKGESSGQQDKAIPCDFCLEEPQPAVKTCLSCEVSLCPAHLSKHSTKSSLKNHVLMEPCDAEVLAERRCPQHGKLLECYCKTDSLCICVLCSVARSHKNHDIGTLDEAFGQAQV</sequence>
<dbReference type="Pfam" id="PF22586">
    <property type="entry name" value="ANCHR-like_BBOX"/>
    <property type="match status" value="1"/>
</dbReference>
<dbReference type="InterPro" id="IPR051051">
    <property type="entry name" value="E3_ubiq-ligase_TRIM/RNF"/>
</dbReference>
<gene>
    <name evidence="6" type="ORF">N340_09870</name>
</gene>
<dbReference type="SUPFAM" id="SSF57845">
    <property type="entry name" value="B-box zinc-binding domain"/>
    <property type="match status" value="1"/>
</dbReference>
<dbReference type="PANTHER" id="PTHR25465">
    <property type="entry name" value="B-BOX DOMAIN CONTAINING"/>
    <property type="match status" value="1"/>
</dbReference>
<feature type="domain" description="B box-type" evidence="5">
    <location>
        <begin position="105"/>
        <end position="146"/>
    </location>
</feature>
<dbReference type="PROSITE" id="PS50119">
    <property type="entry name" value="ZF_BBOX"/>
    <property type="match status" value="1"/>
</dbReference>
<proteinExistence type="predicted"/>